<keyword evidence="4 11" id="KW-0235">DNA replication</keyword>
<dbReference type="InterPro" id="IPR036397">
    <property type="entry name" value="RNaseH_sf"/>
</dbReference>
<dbReference type="eggNOG" id="COG0258">
    <property type="taxonomic scope" value="Bacteria"/>
</dbReference>
<dbReference type="CDD" id="cd09859">
    <property type="entry name" value="PIN_53EXO"/>
    <property type="match status" value="1"/>
</dbReference>
<keyword evidence="3 11" id="KW-0548">Nucleotidyltransferase</keyword>
<dbReference type="GO" id="GO:0006261">
    <property type="term" value="P:DNA-templated DNA replication"/>
    <property type="evidence" value="ECO:0007669"/>
    <property type="project" value="UniProtKB-UniRule"/>
</dbReference>
<dbReference type="InterPro" id="IPR015361">
    <property type="entry name" value="Taq_pol_thermo_exonuc"/>
</dbReference>
<dbReference type="InterPro" id="IPR043502">
    <property type="entry name" value="DNA/RNA_pol_sf"/>
</dbReference>
<keyword evidence="8 11" id="KW-0234">DNA repair</keyword>
<feature type="region of interest" description="Disordered" evidence="13">
    <location>
        <begin position="1"/>
        <end position="29"/>
    </location>
</feature>
<evidence type="ECO:0000256" key="2">
    <source>
        <dbReference type="ARBA" id="ARBA00022679"/>
    </source>
</evidence>
<dbReference type="SMART" id="SM00475">
    <property type="entry name" value="53EXOc"/>
    <property type="match status" value="1"/>
</dbReference>
<proteinExistence type="inferred from homology"/>
<dbReference type="eggNOG" id="COG0749">
    <property type="taxonomic scope" value="Bacteria"/>
</dbReference>
<gene>
    <name evidence="11" type="primary">polA</name>
    <name evidence="16" type="ordered locus">Trad_2368</name>
</gene>
<dbReference type="Gene3D" id="3.40.50.1010">
    <property type="entry name" value="5'-nuclease"/>
    <property type="match status" value="1"/>
</dbReference>
<dbReference type="PANTHER" id="PTHR10133">
    <property type="entry name" value="DNA POLYMERASE I"/>
    <property type="match status" value="1"/>
</dbReference>
<organism evidence="16 17">
    <name type="scientific">Truepera radiovictrix (strain DSM 17093 / CIP 108686 / LMG 22925 / RQ-24)</name>
    <dbReference type="NCBI Taxonomy" id="649638"/>
    <lineage>
        <taxon>Bacteria</taxon>
        <taxon>Thermotogati</taxon>
        <taxon>Deinococcota</taxon>
        <taxon>Deinococci</taxon>
        <taxon>Trueperales</taxon>
        <taxon>Trueperaceae</taxon>
        <taxon>Truepera</taxon>
    </lineage>
</organism>
<dbReference type="KEGG" id="tra:Trad_2368"/>
<evidence type="ECO:0000256" key="6">
    <source>
        <dbReference type="ARBA" id="ARBA00022932"/>
    </source>
</evidence>
<dbReference type="PROSITE" id="PS00447">
    <property type="entry name" value="DNA_POLYMERASE_A"/>
    <property type="match status" value="1"/>
</dbReference>
<feature type="domain" description="5'-3' exonuclease" evidence="14">
    <location>
        <begin position="31"/>
        <end position="287"/>
    </location>
</feature>
<keyword evidence="11" id="KW-0269">Exonuclease</keyword>
<dbReference type="STRING" id="649638.Trad_2368"/>
<comment type="catalytic activity">
    <reaction evidence="9 11">
        <text>DNA(n) + a 2'-deoxyribonucleoside 5'-triphosphate = DNA(n+1) + diphosphate</text>
        <dbReference type="Rhea" id="RHEA:22508"/>
        <dbReference type="Rhea" id="RHEA-COMP:17339"/>
        <dbReference type="Rhea" id="RHEA-COMP:17340"/>
        <dbReference type="ChEBI" id="CHEBI:33019"/>
        <dbReference type="ChEBI" id="CHEBI:61560"/>
        <dbReference type="ChEBI" id="CHEBI:173112"/>
        <dbReference type="EC" id="2.7.7.7"/>
    </reaction>
</comment>
<dbReference type="InterPro" id="IPR002298">
    <property type="entry name" value="DNA_polymerase_A"/>
</dbReference>
<dbReference type="Pfam" id="PF09281">
    <property type="entry name" value="Taq-exonuc"/>
    <property type="match status" value="1"/>
</dbReference>
<feature type="domain" description="DNA-directed DNA polymerase family A palm" evidence="15">
    <location>
        <begin position="627"/>
        <end position="831"/>
    </location>
</feature>
<dbReference type="SUPFAM" id="SSF47807">
    <property type="entry name" value="5' to 3' exonuclease, C-terminal subdomain"/>
    <property type="match status" value="1"/>
</dbReference>
<dbReference type="Proteomes" id="UP000000379">
    <property type="component" value="Chromosome"/>
</dbReference>
<dbReference type="InterPro" id="IPR002421">
    <property type="entry name" value="5-3_exonuclease"/>
</dbReference>
<dbReference type="SUPFAM" id="SSF53098">
    <property type="entry name" value="Ribonuclease H-like"/>
    <property type="match status" value="1"/>
</dbReference>
<dbReference type="FunFam" id="1.10.150.20:FF:000002">
    <property type="entry name" value="DNA polymerase I"/>
    <property type="match status" value="1"/>
</dbReference>
<accession>D7CT14</accession>
<reference evidence="17" key="1">
    <citation type="submission" date="2010-05" db="EMBL/GenBank/DDBJ databases">
        <title>The complete genome of Truepera radiovictris DSM 17093.</title>
        <authorList>
            <consortium name="US DOE Joint Genome Institute (JGI-PGF)"/>
            <person name="Lucas S."/>
            <person name="Copeland A."/>
            <person name="Lapidus A."/>
            <person name="Glavina del Rio T."/>
            <person name="Dalin E."/>
            <person name="Tice H."/>
            <person name="Bruce D."/>
            <person name="Goodwin L."/>
            <person name="Pitluck S."/>
            <person name="Kyrpides N."/>
            <person name="Mavromatis K."/>
            <person name="Ovchinnikova G."/>
            <person name="Munk A.C."/>
            <person name="Detter J.C."/>
            <person name="Han C."/>
            <person name="Tapia R."/>
            <person name="Land M."/>
            <person name="Hauser L."/>
            <person name="Markowitz V."/>
            <person name="Cheng J.-F."/>
            <person name="Hugenholtz P."/>
            <person name="Woyke T."/>
            <person name="Wu D."/>
            <person name="Tindall B."/>
            <person name="Pomrenke H.G."/>
            <person name="Brambilla E."/>
            <person name="Klenk H.-P."/>
            <person name="Eisen J.A."/>
        </authorList>
    </citation>
    <scope>NUCLEOTIDE SEQUENCE [LARGE SCALE GENOMIC DNA]</scope>
    <source>
        <strain evidence="17">DSM 17093 / CIP 108686 / LMG 22925 / RQ-24</strain>
    </source>
</reference>
<dbReference type="InterPro" id="IPR019760">
    <property type="entry name" value="DNA-dir_DNA_pol_A_CS"/>
</dbReference>
<dbReference type="GO" id="GO:0001882">
    <property type="term" value="F:nucleoside binding"/>
    <property type="evidence" value="ECO:0007669"/>
    <property type="project" value="InterPro"/>
</dbReference>
<dbReference type="FunFam" id="1.20.1060.10:FF:000001">
    <property type="entry name" value="DNA polymerase I"/>
    <property type="match status" value="1"/>
</dbReference>
<dbReference type="EC" id="2.7.7.7" evidence="10 11"/>
<dbReference type="Gene3D" id="3.30.420.10">
    <property type="entry name" value="Ribonuclease H-like superfamily/Ribonuclease H"/>
    <property type="match status" value="1"/>
</dbReference>
<dbReference type="NCBIfam" id="TIGR00593">
    <property type="entry name" value="pola"/>
    <property type="match status" value="1"/>
</dbReference>
<dbReference type="GO" id="GO:0006302">
    <property type="term" value="P:double-strand break repair"/>
    <property type="evidence" value="ECO:0007669"/>
    <property type="project" value="TreeGrafter"/>
</dbReference>
<dbReference type="SMR" id="D7CT14"/>
<dbReference type="PRINTS" id="PR00868">
    <property type="entry name" value="DNAPOLI"/>
</dbReference>
<keyword evidence="5 11" id="KW-0227">DNA damage</keyword>
<evidence type="ECO:0000256" key="10">
    <source>
        <dbReference type="NCBIfam" id="TIGR00593"/>
    </source>
</evidence>
<name>D7CT14_TRURR</name>
<keyword evidence="12" id="KW-0175">Coiled coil</keyword>
<protein>
    <recommendedName>
        <fullName evidence="10 11">DNA polymerase I</fullName>
        <ecNumber evidence="10 11">2.7.7.7</ecNumber>
    </recommendedName>
</protein>
<evidence type="ECO:0000259" key="15">
    <source>
        <dbReference type="SMART" id="SM00482"/>
    </source>
</evidence>
<dbReference type="InterPro" id="IPR018320">
    <property type="entry name" value="DNA_polymerase_1"/>
</dbReference>
<evidence type="ECO:0000256" key="9">
    <source>
        <dbReference type="ARBA" id="ARBA00049244"/>
    </source>
</evidence>
<evidence type="ECO:0000259" key="14">
    <source>
        <dbReference type="SMART" id="SM00475"/>
    </source>
</evidence>
<dbReference type="Pfam" id="PF02739">
    <property type="entry name" value="5_3_exonuc_N"/>
    <property type="match status" value="1"/>
</dbReference>
<dbReference type="InterPro" id="IPR008918">
    <property type="entry name" value="HhH2"/>
</dbReference>
<dbReference type="SUPFAM" id="SSF88723">
    <property type="entry name" value="PIN domain-like"/>
    <property type="match status" value="1"/>
</dbReference>
<dbReference type="InterPro" id="IPR036279">
    <property type="entry name" value="5-3_exonuclease_C_sf"/>
</dbReference>
<dbReference type="Pfam" id="PF01367">
    <property type="entry name" value="5_3_exonuc"/>
    <property type="match status" value="1"/>
</dbReference>
<keyword evidence="17" id="KW-1185">Reference proteome</keyword>
<dbReference type="SUPFAM" id="SSF56672">
    <property type="entry name" value="DNA/RNA polymerases"/>
    <property type="match status" value="1"/>
</dbReference>
<evidence type="ECO:0000256" key="8">
    <source>
        <dbReference type="ARBA" id="ARBA00023204"/>
    </source>
</evidence>
<dbReference type="Gene3D" id="1.20.1060.10">
    <property type="entry name" value="Taq DNA Polymerase, Chain T, domain 4"/>
    <property type="match status" value="1"/>
</dbReference>
<dbReference type="NCBIfam" id="NF004397">
    <property type="entry name" value="PRK05755.1"/>
    <property type="match status" value="1"/>
</dbReference>
<reference evidence="16 17" key="2">
    <citation type="journal article" date="2011" name="Stand. Genomic Sci.">
        <title>Complete genome sequence of Truepera radiovictrix type strain (RQ-24).</title>
        <authorList>
            <person name="Ivanova N."/>
            <person name="Rohde C."/>
            <person name="Munk C."/>
            <person name="Nolan M."/>
            <person name="Lucas S."/>
            <person name="Del Rio T.G."/>
            <person name="Tice H."/>
            <person name="Deshpande S."/>
            <person name="Cheng J.F."/>
            <person name="Tapia R."/>
            <person name="Han C."/>
            <person name="Goodwin L."/>
            <person name="Pitluck S."/>
            <person name="Liolios K."/>
            <person name="Mavromatis K."/>
            <person name="Mikhailova N."/>
            <person name="Pati A."/>
            <person name="Chen A."/>
            <person name="Palaniappan K."/>
            <person name="Land M."/>
            <person name="Hauser L."/>
            <person name="Chang Y.J."/>
            <person name="Jeffries C.D."/>
            <person name="Brambilla E."/>
            <person name="Rohde M."/>
            <person name="Goker M."/>
            <person name="Tindall B.J."/>
            <person name="Woyke T."/>
            <person name="Bristow J."/>
            <person name="Eisen J.A."/>
            <person name="Markowitz V."/>
            <person name="Hugenholtz P."/>
            <person name="Kyrpides N.C."/>
            <person name="Klenk H.P."/>
            <person name="Lapidus A."/>
        </authorList>
    </citation>
    <scope>NUCLEOTIDE SEQUENCE [LARGE SCALE GENOMIC DNA]</scope>
    <source>
        <strain evidence="17">DSM 17093 / CIP 108686 / LMG 22925 / RQ-24</strain>
    </source>
</reference>
<dbReference type="Gene3D" id="1.10.150.20">
    <property type="entry name" value="5' to 3' exonuclease, C-terminal subdomain"/>
    <property type="match status" value="2"/>
</dbReference>
<evidence type="ECO:0000256" key="3">
    <source>
        <dbReference type="ARBA" id="ARBA00022695"/>
    </source>
</evidence>
<evidence type="ECO:0000313" key="17">
    <source>
        <dbReference type="Proteomes" id="UP000000379"/>
    </source>
</evidence>
<dbReference type="CDD" id="cd08637">
    <property type="entry name" value="DNA_pol_A_pol_I_C"/>
    <property type="match status" value="1"/>
</dbReference>
<comment type="function">
    <text evidence="11">In addition to polymerase activity, this DNA polymerase exhibits 5'-3' exonuclease activity.</text>
</comment>
<feature type="coiled-coil region" evidence="12">
    <location>
        <begin position="489"/>
        <end position="516"/>
    </location>
</feature>
<dbReference type="EMBL" id="CP002049">
    <property type="protein sequence ID" value="ADI15477.1"/>
    <property type="molecule type" value="Genomic_DNA"/>
</dbReference>
<dbReference type="Pfam" id="PF00476">
    <property type="entry name" value="DNA_pol_A"/>
    <property type="match status" value="1"/>
</dbReference>
<dbReference type="InterPro" id="IPR029060">
    <property type="entry name" value="PIN-like_dom_sf"/>
</dbReference>
<dbReference type="GO" id="GO:0003677">
    <property type="term" value="F:DNA binding"/>
    <property type="evidence" value="ECO:0007669"/>
    <property type="project" value="UniProtKB-UniRule"/>
</dbReference>
<dbReference type="InterPro" id="IPR001098">
    <property type="entry name" value="DNA-dir_DNA_pol_A_palm_dom"/>
</dbReference>
<dbReference type="HOGENOM" id="CLU_004675_0_0_0"/>
<keyword evidence="6 11" id="KW-0239">DNA-directed DNA polymerase</keyword>
<dbReference type="InterPro" id="IPR012337">
    <property type="entry name" value="RNaseH-like_sf"/>
</dbReference>
<dbReference type="InterPro" id="IPR020045">
    <property type="entry name" value="DNA_polI_H3TH"/>
</dbReference>
<dbReference type="AlphaFoldDB" id="D7CT14"/>
<dbReference type="CDD" id="cd09898">
    <property type="entry name" value="H3TH_53EXO"/>
    <property type="match status" value="1"/>
</dbReference>
<evidence type="ECO:0000256" key="11">
    <source>
        <dbReference type="RuleBase" id="RU004460"/>
    </source>
</evidence>
<evidence type="ECO:0000256" key="12">
    <source>
        <dbReference type="SAM" id="Coils"/>
    </source>
</evidence>
<evidence type="ECO:0000256" key="1">
    <source>
        <dbReference type="ARBA" id="ARBA00007705"/>
    </source>
</evidence>
<keyword evidence="11" id="KW-0378">Hydrolase</keyword>
<dbReference type="GO" id="GO:0003887">
    <property type="term" value="F:DNA-directed DNA polymerase activity"/>
    <property type="evidence" value="ECO:0007669"/>
    <property type="project" value="UniProtKB-UniRule"/>
</dbReference>
<keyword evidence="2 11" id="KW-0808">Transferase</keyword>
<evidence type="ECO:0000256" key="13">
    <source>
        <dbReference type="SAM" id="MobiDB-lite"/>
    </source>
</evidence>
<dbReference type="SMART" id="SM00279">
    <property type="entry name" value="HhH2"/>
    <property type="match status" value="1"/>
</dbReference>
<evidence type="ECO:0000256" key="4">
    <source>
        <dbReference type="ARBA" id="ARBA00022705"/>
    </source>
</evidence>
<dbReference type="FunFam" id="1.10.150.20:FF:000003">
    <property type="entry name" value="DNA polymerase I"/>
    <property type="match status" value="1"/>
</dbReference>
<dbReference type="GO" id="GO:0008409">
    <property type="term" value="F:5'-3' exonuclease activity"/>
    <property type="evidence" value="ECO:0007669"/>
    <property type="project" value="UniProtKB-UniRule"/>
</dbReference>
<keyword evidence="11" id="KW-0540">Nuclease</keyword>
<dbReference type="SMART" id="SM00482">
    <property type="entry name" value="POLAc"/>
    <property type="match status" value="1"/>
</dbReference>
<dbReference type="PANTHER" id="PTHR10133:SF27">
    <property type="entry name" value="DNA POLYMERASE NU"/>
    <property type="match status" value="1"/>
</dbReference>
<evidence type="ECO:0000256" key="5">
    <source>
        <dbReference type="ARBA" id="ARBA00022763"/>
    </source>
</evidence>
<keyword evidence="7 11" id="KW-0238">DNA-binding</keyword>
<dbReference type="Gene3D" id="3.30.70.370">
    <property type="match status" value="1"/>
</dbReference>
<evidence type="ECO:0000313" key="16">
    <source>
        <dbReference type="EMBL" id="ADI15477.1"/>
    </source>
</evidence>
<evidence type="ECO:0000256" key="7">
    <source>
        <dbReference type="ARBA" id="ARBA00023125"/>
    </source>
</evidence>
<comment type="similarity">
    <text evidence="1 11">Belongs to the DNA polymerase type-A family.</text>
</comment>
<sequence length="867" mass="95209">MAEAPPDSAQRALGLGATDDPGDARRPTNGHKIVIIDGHALAFRSYYAIRELSNSRGEPTNAIYGFLRSLLRILAEEGEFDATVVTFDAPAKSFRHEQFEGYKAGRRDTPEDLPEQIRIIKQLVDLLGLYRIEVPGLEADDLIGTIAARCAEKGYTVEIVTSDRDAYQLVSDRVYVRGLAKAERFGPDEVFEKFGVRVDQWVDFRALTGDASDNIPGAKGIGPKTAAKLLQDYGSLDAILENLERVKPESAAKKVRASLEDVKFSRELSRIITDADLTVTPEVWAQREPQREALRELLERLEFGSIIRELGLTPAQGGAPEAAARQSYRTARLEDLFFGGSLGFVLSDVSPMTGELLELAVAAGGAVAEVPPERALELLRSEEVLHAADAKALAVYAQRCGLEVRPGDDPLLMAYVLDPSAADPETLTRRYGTPAWGATAVARAVATAELSRTLRPKLAGALRRLYEEIERPVAEVLAHMEVTGVRLDTAALAAQSESLAEKLAALEREVRELAGNPNLNLNSRDQLAELLFEKLELQAGRKTSTGKRSTAVSALEPLKDAHPVVPLILEYRELAKLKSTYLDPLPRLINPHTGRLHTTFNQTATATGRLSSANPNLQNIPVRTAVGREIRRAFVADEGATLLVADYSQIELRILAHITGEEALVETFRRGEDIHRRTAAQIFGVPPEAVTPEGRRVAKVINFGVLYGMSAHRLARELSIPYAEADAFIRSYFEGYPKVRAYIDETLAFARDKGYVETLFGRRRPIPDIRSSNRNAREYAERTAYNMPIQGTQADIVKLAMVRLLPRLKAHGAKLLLQVHDELVLEAPEGAAEAVAAEVKAVMEGAFAMRVPLVAEVGRGRNWLEAK</sequence>
<dbReference type="InterPro" id="IPR020046">
    <property type="entry name" value="5-3_exonucl_a-hlix_arch_N"/>
</dbReference>